<keyword evidence="1" id="KW-0812">Transmembrane</keyword>
<dbReference type="EMBL" id="JARKIE010000137">
    <property type="protein sequence ID" value="KAJ7677533.1"/>
    <property type="molecule type" value="Genomic_DNA"/>
</dbReference>
<keyword evidence="1" id="KW-0472">Membrane</keyword>
<sequence>MYNNNISDVSASFLKTFDLTAANTSRLATTNATLMAEWRDSVRLFNESDRVPVMPYLRSVPRLKPRGAAVTSVFVSTFAMLSVAWTIFSLIAGVVSASHANKAACKTDKATISPGVDMRWDLEGQQGFMEAHTSIDRLGLVVEANRAEMSEMKHSLMRIRLSLRKHGILEEGDEDTRNIDKIKRPELRFAHLIQYSDLGVLGRGTARQTRTDPWYLPPSELDLPPSELDGPLNSSSKLNSWRSNILTQSHYNSTPIFLPIKNTQTVYNGRGAQEATDLLILALIYPQMLTMNTSGHKKFLSKVLGYKRSMVIFTEDQLILAHGLELFLSDAVIQPNGFPADASSSKPSVKTCLRTDLCQTSVKILDLVITFPGVSRPPVSFTPFTAEQQCATVGAYVREEVNKTTLGRYSFRVLVDCAYSAKYITKGQLPAASRPVMTFGNTTQSAKHSKRICWFNWFYPIEPVKYPGDSGNQNPQWAEIDDGTVIGRTPQKEIGRASQARIRTCWHNSDAHPINSCLAPTILRPWVGNLLVLKADKSGEFVDCDSADERSCDGVENVYDREGKE</sequence>
<dbReference type="AlphaFoldDB" id="A0AAD7D3V2"/>
<accession>A0AAD7D3V2</accession>
<gene>
    <name evidence="2" type="ORF">B0H17DRAFT_1139549</name>
</gene>
<organism evidence="2 3">
    <name type="scientific">Mycena rosella</name>
    <name type="common">Pink bonnet</name>
    <name type="synonym">Agaricus rosellus</name>
    <dbReference type="NCBI Taxonomy" id="1033263"/>
    <lineage>
        <taxon>Eukaryota</taxon>
        <taxon>Fungi</taxon>
        <taxon>Dikarya</taxon>
        <taxon>Basidiomycota</taxon>
        <taxon>Agaricomycotina</taxon>
        <taxon>Agaricomycetes</taxon>
        <taxon>Agaricomycetidae</taxon>
        <taxon>Agaricales</taxon>
        <taxon>Marasmiineae</taxon>
        <taxon>Mycenaceae</taxon>
        <taxon>Mycena</taxon>
    </lineage>
</organism>
<name>A0AAD7D3V2_MYCRO</name>
<evidence type="ECO:0000256" key="1">
    <source>
        <dbReference type="SAM" id="Phobius"/>
    </source>
</evidence>
<keyword evidence="1" id="KW-1133">Transmembrane helix</keyword>
<dbReference type="Proteomes" id="UP001221757">
    <property type="component" value="Unassembled WGS sequence"/>
</dbReference>
<protein>
    <submittedName>
        <fullName evidence="2">Uncharacterized protein</fullName>
    </submittedName>
</protein>
<evidence type="ECO:0000313" key="3">
    <source>
        <dbReference type="Proteomes" id="UP001221757"/>
    </source>
</evidence>
<feature type="transmembrane region" description="Helical" evidence="1">
    <location>
        <begin position="68"/>
        <end position="95"/>
    </location>
</feature>
<proteinExistence type="predicted"/>
<keyword evidence="3" id="KW-1185">Reference proteome</keyword>
<reference evidence="2" key="1">
    <citation type="submission" date="2023-03" db="EMBL/GenBank/DDBJ databases">
        <title>Massive genome expansion in bonnet fungi (Mycena s.s.) driven by repeated elements and novel gene families across ecological guilds.</title>
        <authorList>
            <consortium name="Lawrence Berkeley National Laboratory"/>
            <person name="Harder C.B."/>
            <person name="Miyauchi S."/>
            <person name="Viragh M."/>
            <person name="Kuo A."/>
            <person name="Thoen E."/>
            <person name="Andreopoulos B."/>
            <person name="Lu D."/>
            <person name="Skrede I."/>
            <person name="Drula E."/>
            <person name="Henrissat B."/>
            <person name="Morin E."/>
            <person name="Kohler A."/>
            <person name="Barry K."/>
            <person name="LaButti K."/>
            <person name="Morin E."/>
            <person name="Salamov A."/>
            <person name="Lipzen A."/>
            <person name="Mereny Z."/>
            <person name="Hegedus B."/>
            <person name="Baldrian P."/>
            <person name="Stursova M."/>
            <person name="Weitz H."/>
            <person name="Taylor A."/>
            <person name="Grigoriev I.V."/>
            <person name="Nagy L.G."/>
            <person name="Martin F."/>
            <person name="Kauserud H."/>
        </authorList>
    </citation>
    <scope>NUCLEOTIDE SEQUENCE</scope>
    <source>
        <strain evidence="2">CBHHK067</strain>
    </source>
</reference>
<evidence type="ECO:0000313" key="2">
    <source>
        <dbReference type="EMBL" id="KAJ7677533.1"/>
    </source>
</evidence>
<comment type="caution">
    <text evidence="2">The sequence shown here is derived from an EMBL/GenBank/DDBJ whole genome shotgun (WGS) entry which is preliminary data.</text>
</comment>